<feature type="transmembrane region" description="Helical" evidence="9">
    <location>
        <begin position="343"/>
        <end position="367"/>
    </location>
</feature>
<evidence type="ECO:0000256" key="3">
    <source>
        <dbReference type="ARBA" id="ARBA00022448"/>
    </source>
</evidence>
<evidence type="ECO:0000256" key="9">
    <source>
        <dbReference type="RuleBase" id="RU363032"/>
    </source>
</evidence>
<dbReference type="RefSeq" id="WP_103860578.1">
    <property type="nucleotide sequence ID" value="NZ_BGPS01000036.1"/>
</dbReference>
<evidence type="ECO:0000313" key="12">
    <source>
        <dbReference type="EMBL" id="POY51525.1"/>
    </source>
</evidence>
<keyword evidence="8 9" id="KW-0472">Membrane</keyword>
<proteinExistence type="inferred from homology"/>
<keyword evidence="3 9" id="KW-0813">Transport</keyword>
<reference evidence="11 15" key="3">
    <citation type="submission" date="2024-03" db="EMBL/GenBank/DDBJ databases">
        <title>Analysis of soft rot Pectobacteriaceae population diversity in US potato growing regions between 2016 and 2022.</title>
        <authorList>
            <person name="Ma X."/>
            <person name="Zhang X."/>
            <person name="Stodghill P."/>
            <person name="Rioux R."/>
            <person name="Babler B."/>
            <person name="Shrestha S."/>
            <person name="Babler B."/>
            <person name="Rivedal H."/>
            <person name="Frost K."/>
            <person name="Hao J."/>
            <person name="Secor G."/>
            <person name="Swingle B."/>
        </authorList>
    </citation>
    <scope>NUCLEOTIDE SEQUENCE [LARGE SCALE GENOMIC DNA]</scope>
    <source>
        <strain evidence="11 15">UMSS2</strain>
    </source>
</reference>
<dbReference type="AlphaFoldDB" id="A0A221TA98"/>
<dbReference type="EMBL" id="JBBBON010000010">
    <property type="protein sequence ID" value="MEI7103134.1"/>
    <property type="molecule type" value="Genomic_DNA"/>
</dbReference>
<organism evidence="12">
    <name type="scientific">Pectobacterium versatile</name>
    <dbReference type="NCBI Taxonomy" id="2488639"/>
    <lineage>
        <taxon>Bacteria</taxon>
        <taxon>Pseudomonadati</taxon>
        <taxon>Pseudomonadota</taxon>
        <taxon>Gammaproteobacteria</taxon>
        <taxon>Enterobacterales</taxon>
        <taxon>Pectobacteriaceae</taxon>
        <taxon>Pectobacterium</taxon>
    </lineage>
</organism>
<dbReference type="PROSITE" id="PS50928">
    <property type="entry name" value="ABC_TM1"/>
    <property type="match status" value="1"/>
</dbReference>
<evidence type="ECO:0000256" key="4">
    <source>
        <dbReference type="ARBA" id="ARBA00022475"/>
    </source>
</evidence>
<dbReference type="PANTHER" id="PTHR42929:SF5">
    <property type="entry name" value="ABC TRANSPORTER PERMEASE PROTEIN"/>
    <property type="match status" value="1"/>
</dbReference>
<keyword evidence="15" id="KW-1185">Reference proteome</keyword>
<feature type="transmembrane region" description="Helical" evidence="9">
    <location>
        <begin position="207"/>
        <end position="229"/>
    </location>
</feature>
<feature type="transmembrane region" description="Helical" evidence="9">
    <location>
        <begin position="236"/>
        <end position="261"/>
    </location>
</feature>
<comment type="similarity">
    <text evidence="2">Belongs to the binding-protein-dependent transport system permease family. CysTW subfamily.</text>
</comment>
<dbReference type="PANTHER" id="PTHR42929">
    <property type="entry name" value="INNER MEMBRANE ABC TRANSPORTER PERMEASE PROTEIN YDCU-RELATED-RELATED"/>
    <property type="match status" value="1"/>
</dbReference>
<dbReference type="GO" id="GO:0005886">
    <property type="term" value="C:plasma membrane"/>
    <property type="evidence" value="ECO:0007669"/>
    <property type="project" value="UniProtKB-SubCell"/>
</dbReference>
<comment type="subcellular location">
    <subcellularLocation>
        <location evidence="1">Cell inner membrane</location>
        <topology evidence="1">Multi-pass membrane protein</topology>
    </subcellularLocation>
    <subcellularLocation>
        <location evidence="9">Cell membrane</location>
        <topology evidence="9">Multi-pass membrane protein</topology>
    </subcellularLocation>
</comment>
<dbReference type="CDD" id="cd06261">
    <property type="entry name" value="TM_PBP2"/>
    <property type="match status" value="1"/>
</dbReference>
<evidence type="ECO:0000313" key="14">
    <source>
        <dbReference type="Proteomes" id="UP000237284"/>
    </source>
</evidence>
<evidence type="ECO:0000259" key="10">
    <source>
        <dbReference type="PROSITE" id="PS50928"/>
    </source>
</evidence>
<keyword evidence="7 9" id="KW-1133">Transmembrane helix</keyword>
<dbReference type="Proteomes" id="UP000237284">
    <property type="component" value="Chromosome"/>
</dbReference>
<feature type="domain" description="ABC transmembrane type-1" evidence="10">
    <location>
        <begin position="203"/>
        <end position="409"/>
    </location>
</feature>
<dbReference type="Gene3D" id="1.10.3720.10">
    <property type="entry name" value="MetI-like"/>
    <property type="match status" value="1"/>
</dbReference>
<feature type="transmembrane region" description="Helical" evidence="9">
    <location>
        <begin position="388"/>
        <end position="409"/>
    </location>
</feature>
<dbReference type="InterPro" id="IPR035906">
    <property type="entry name" value="MetI-like_sf"/>
</dbReference>
<protein>
    <submittedName>
        <fullName evidence="11">ABC transporter permease</fullName>
    </submittedName>
    <submittedName>
        <fullName evidence="12">Polyamine ABC transporter substrate-binding protein</fullName>
    </submittedName>
</protein>
<accession>A0A221TA98</accession>
<evidence type="ECO:0000313" key="13">
    <source>
        <dbReference type="EMBL" id="QPK14032.1"/>
    </source>
</evidence>
<reference evidence="13 14" key="2">
    <citation type="submission" date="2020-11" db="EMBL/GenBank/DDBJ databases">
        <title>Complete genome sequence of Pectobacterium versatile F131.</title>
        <authorList>
            <person name="Shirshikov F.V."/>
            <person name="Miroshnikov K."/>
            <person name="Toshakov S.V."/>
            <person name="Kabanova A.P."/>
            <person name="Barannik A.P."/>
            <person name="Shneider M."/>
            <person name="Ignatov A.N."/>
            <person name="Miroshnikov K.A."/>
            <person name="Mikhailova Y.V."/>
            <person name="Shelenkov A."/>
            <person name="Yanushevich Y.G."/>
            <person name="Evseev P.V."/>
        </authorList>
    </citation>
    <scope>NUCLEOTIDE SEQUENCE [LARGE SCALE GENOMIC DNA]</scope>
    <source>
        <strain evidence="13 14">F131</strain>
    </source>
</reference>
<feature type="transmembrane region" description="Helical" evidence="9">
    <location>
        <begin position="289"/>
        <end position="311"/>
    </location>
</feature>
<dbReference type="GO" id="GO:0055085">
    <property type="term" value="P:transmembrane transport"/>
    <property type="evidence" value="ECO:0007669"/>
    <property type="project" value="InterPro"/>
</dbReference>
<sequence>MSQSDIVTAAPSGGNEDYSTLKQQLSVAQKAYKKRSLLLIAPLFLFIVVSFLFPITSILGKSVSNPELRDNMPQTIAAMRLWSGNDVPDEAVFRALVGDLRDARSSGKLSTITKRLGYEGSEYRTLITRTLRKLPAEGSSDIRDQLIREQPMWGELATWQTFDRAARPFTSYYLLAVFDHKVDATTQQIVPQPADQALYVDVLLRTLLMAGVVTLLCVGLGYPLAYWLAKQPSNRANLLLILVLLPFWTSLIVRTASWIVLLQSGGLINRSLMHIGIIDEPLVLVFNRIGVYISMTHILLPFFILPLYAVMKGISPNYVRAAISLGAHPFIAFWRVYVPQTYAGVTAGALLVFMMAIGYYITPALLGGPSDQMLSYFVAFFTNTTMNWGMAAALGTQLLIIVTLLYVVYIRVTRTNAEAAAH</sequence>
<evidence type="ECO:0000256" key="8">
    <source>
        <dbReference type="ARBA" id="ARBA00023136"/>
    </source>
</evidence>
<dbReference type="InterPro" id="IPR000515">
    <property type="entry name" value="MetI-like"/>
</dbReference>
<evidence type="ECO:0000256" key="5">
    <source>
        <dbReference type="ARBA" id="ARBA00022519"/>
    </source>
</evidence>
<evidence type="ECO:0000256" key="6">
    <source>
        <dbReference type="ARBA" id="ARBA00022692"/>
    </source>
</evidence>
<dbReference type="EMBL" id="CP065030">
    <property type="protein sequence ID" value="QPK14032.1"/>
    <property type="molecule type" value="Genomic_DNA"/>
</dbReference>
<keyword evidence="5" id="KW-0997">Cell inner membrane</keyword>
<evidence type="ECO:0000313" key="11">
    <source>
        <dbReference type="EMBL" id="MEI7103134.1"/>
    </source>
</evidence>
<dbReference type="Proteomes" id="UP001313132">
    <property type="component" value="Unassembled WGS sequence"/>
</dbReference>
<dbReference type="EMBL" id="PDVW01000002">
    <property type="protein sequence ID" value="POY51525.1"/>
    <property type="molecule type" value="Genomic_DNA"/>
</dbReference>
<feature type="transmembrane region" description="Helical" evidence="9">
    <location>
        <begin position="37"/>
        <end position="59"/>
    </location>
</feature>
<evidence type="ECO:0000256" key="1">
    <source>
        <dbReference type="ARBA" id="ARBA00004429"/>
    </source>
</evidence>
<dbReference type="SUPFAM" id="SSF161098">
    <property type="entry name" value="MetI-like"/>
    <property type="match status" value="1"/>
</dbReference>
<dbReference type="GeneID" id="93390459"/>
<evidence type="ECO:0000256" key="7">
    <source>
        <dbReference type="ARBA" id="ARBA00022989"/>
    </source>
</evidence>
<dbReference type="Pfam" id="PF00528">
    <property type="entry name" value="BPD_transp_1"/>
    <property type="match status" value="1"/>
</dbReference>
<evidence type="ECO:0000313" key="15">
    <source>
        <dbReference type="Proteomes" id="UP001313132"/>
    </source>
</evidence>
<reference evidence="12" key="1">
    <citation type="submission" date="2017-12" db="EMBL/GenBank/DDBJ databases">
        <title>First report on the novel genomospecies/subspecies of Pectobacterium carotovorum in Russia.</title>
        <authorList>
            <person name="Shirshikov F.V."/>
            <person name="Miroshnikov K."/>
            <person name="Toshakov S.V."/>
            <person name="Kabanova A.P."/>
            <person name="Barannik A.P."/>
            <person name="Shneider M."/>
            <person name="Ignatov A.N."/>
            <person name="Miroshnikov K.A."/>
        </authorList>
    </citation>
    <scope>NUCLEOTIDE SEQUENCE [LARGE SCALE GENOMIC DNA]</scope>
    <source>
        <strain evidence="12">F131</strain>
    </source>
</reference>
<keyword evidence="6 9" id="KW-0812">Transmembrane</keyword>
<evidence type="ECO:0000256" key="2">
    <source>
        <dbReference type="ARBA" id="ARBA00007069"/>
    </source>
</evidence>
<keyword evidence="4" id="KW-1003">Cell membrane</keyword>
<gene>
    <name evidence="12" type="ORF">F131LOC_00398</name>
    <name evidence="13" type="ORF">F131LOC_011425</name>
    <name evidence="11" type="ORF">WCT63_11830</name>
</gene>
<name>A0A221TA98_9GAMM</name>